<keyword evidence="5 10" id="KW-0547">Nucleotide-binding</keyword>
<keyword evidence="8 10" id="KW-0694">RNA-binding</keyword>
<dbReference type="GO" id="GO:0005737">
    <property type="term" value="C:cytoplasm"/>
    <property type="evidence" value="ECO:0007669"/>
    <property type="project" value="UniProtKB-SubCell"/>
</dbReference>
<keyword evidence="4 10" id="KW-0699">rRNA-binding</keyword>
<dbReference type="STRING" id="697281.Mahau_0990"/>
<evidence type="ECO:0000313" key="14">
    <source>
        <dbReference type="Proteomes" id="UP000008457"/>
    </source>
</evidence>
<evidence type="ECO:0000259" key="12">
    <source>
        <dbReference type="PROSITE" id="PS51721"/>
    </source>
</evidence>
<feature type="domain" description="CP-type G" evidence="12">
    <location>
        <begin position="64"/>
        <end position="223"/>
    </location>
</feature>
<dbReference type="InterPro" id="IPR010914">
    <property type="entry name" value="RsgA_GTPase_dom"/>
</dbReference>
<dbReference type="HAMAP" id="MF_01820">
    <property type="entry name" value="GTPase_RsgA"/>
    <property type="match status" value="1"/>
</dbReference>
<dbReference type="RefSeq" id="WP_013780618.1">
    <property type="nucleotide sequence ID" value="NC_015520.1"/>
</dbReference>
<evidence type="ECO:0000256" key="5">
    <source>
        <dbReference type="ARBA" id="ARBA00022741"/>
    </source>
</evidence>
<evidence type="ECO:0000256" key="7">
    <source>
        <dbReference type="ARBA" id="ARBA00022833"/>
    </source>
</evidence>
<dbReference type="Proteomes" id="UP000008457">
    <property type="component" value="Chromosome"/>
</dbReference>
<evidence type="ECO:0000256" key="3">
    <source>
        <dbReference type="ARBA" id="ARBA00022723"/>
    </source>
</evidence>
<organism evidence="13 14">
    <name type="scientific">Mahella australiensis (strain DSM 15567 / CIP 107919 / 50-1 BON)</name>
    <dbReference type="NCBI Taxonomy" id="697281"/>
    <lineage>
        <taxon>Bacteria</taxon>
        <taxon>Bacillati</taxon>
        <taxon>Bacillota</taxon>
        <taxon>Clostridia</taxon>
        <taxon>Thermoanaerobacterales</taxon>
        <taxon>Thermoanaerobacterales Family IV. Incertae Sedis</taxon>
        <taxon>Mahella</taxon>
    </lineage>
</organism>
<dbReference type="GO" id="GO:0005525">
    <property type="term" value="F:GTP binding"/>
    <property type="evidence" value="ECO:0007669"/>
    <property type="project" value="UniProtKB-UniRule"/>
</dbReference>
<name>F4A2E1_MAHA5</name>
<reference evidence="13 14" key="2">
    <citation type="journal article" date="2011" name="Stand. Genomic Sci.">
        <title>Complete genome sequence of Mahella australiensis type strain (50-1 BON).</title>
        <authorList>
            <person name="Sikorski J."/>
            <person name="Teshima H."/>
            <person name="Nolan M."/>
            <person name="Lucas S."/>
            <person name="Hammon N."/>
            <person name="Deshpande S."/>
            <person name="Cheng J.F."/>
            <person name="Pitluck S."/>
            <person name="Liolios K."/>
            <person name="Pagani I."/>
            <person name="Ivanova N."/>
            <person name="Huntemann M."/>
            <person name="Mavromatis K."/>
            <person name="Ovchinikova G."/>
            <person name="Pati A."/>
            <person name="Tapia R."/>
            <person name="Han C."/>
            <person name="Goodwin L."/>
            <person name="Chen A."/>
            <person name="Palaniappan K."/>
            <person name="Land M."/>
            <person name="Hauser L."/>
            <person name="Ngatchou-Djao O.D."/>
            <person name="Rohde M."/>
            <person name="Pukall R."/>
            <person name="Spring S."/>
            <person name="Abt B."/>
            <person name="Goker M."/>
            <person name="Detter J.C."/>
            <person name="Woyke T."/>
            <person name="Bristow J."/>
            <person name="Markowitz V."/>
            <person name="Hugenholtz P."/>
            <person name="Eisen J.A."/>
            <person name="Kyrpides N.C."/>
            <person name="Klenk H.P."/>
            <person name="Lapidus A."/>
        </authorList>
    </citation>
    <scope>NUCLEOTIDE SEQUENCE [LARGE SCALE GENOMIC DNA]</scope>
    <source>
        <strain evidence="14">DSM 15567 / CIP 107919 / 50-1 BON</strain>
    </source>
</reference>
<dbReference type="GO" id="GO:0003924">
    <property type="term" value="F:GTPase activity"/>
    <property type="evidence" value="ECO:0007669"/>
    <property type="project" value="UniProtKB-UniRule"/>
</dbReference>
<dbReference type="AlphaFoldDB" id="F4A2E1"/>
<comment type="subcellular location">
    <subcellularLocation>
        <location evidence="10">Cytoplasm</location>
    </subcellularLocation>
</comment>
<dbReference type="PANTHER" id="PTHR32120:SF11">
    <property type="entry name" value="SMALL RIBOSOMAL SUBUNIT BIOGENESIS GTPASE RSGA 1, MITOCHONDRIAL-RELATED"/>
    <property type="match status" value="1"/>
</dbReference>
<accession>F4A2E1</accession>
<dbReference type="SUPFAM" id="SSF50249">
    <property type="entry name" value="Nucleic acid-binding proteins"/>
    <property type="match status" value="1"/>
</dbReference>
<dbReference type="GO" id="GO:0046872">
    <property type="term" value="F:metal ion binding"/>
    <property type="evidence" value="ECO:0007669"/>
    <property type="project" value="UniProtKB-KW"/>
</dbReference>
<dbReference type="HOGENOM" id="CLU_033617_2_1_9"/>
<sequence length="294" mass="32557">MILEGIIIKGVGGLYKVAATGNIYDCKARGKFRKLHIIPMVGDRVRIRVLDDGTGIIDEIMPRRNALTRPPVANVDQMIAVIAVAQPEPNLLQLDKLILAAEKQQLDIVICINKIDLDDGMVQCKAISKAYEMAGYNVVYTSVAEPLCGIEDVKRFLRGRITVIAGQSGVGKSSIINAICGQNRMAVGEISAKAGLGKHTTRHVELLAVDGGMIADTPGFSAFELRLTKYEVAAFYREFSLYAAECYFSDCLHLKEPNCAVRQAVEQGLIDRGRYERYVYIQDELEQEKGFVRW</sequence>
<evidence type="ECO:0000256" key="6">
    <source>
        <dbReference type="ARBA" id="ARBA00022801"/>
    </source>
</evidence>
<keyword evidence="2 10" id="KW-0690">Ribosome biogenesis</keyword>
<dbReference type="Pfam" id="PF16745">
    <property type="entry name" value="RsgA_N"/>
    <property type="match status" value="1"/>
</dbReference>
<dbReference type="InterPro" id="IPR030378">
    <property type="entry name" value="G_CP_dom"/>
</dbReference>
<dbReference type="PROSITE" id="PS50936">
    <property type="entry name" value="ENGC_GTPASE"/>
    <property type="match status" value="1"/>
</dbReference>
<feature type="binding site" evidence="10">
    <location>
        <position position="259"/>
    </location>
    <ligand>
        <name>Zn(2+)</name>
        <dbReference type="ChEBI" id="CHEBI:29105"/>
    </ligand>
</feature>
<evidence type="ECO:0000259" key="11">
    <source>
        <dbReference type="PROSITE" id="PS50936"/>
    </source>
</evidence>
<feature type="binding site" evidence="10">
    <location>
        <begin position="113"/>
        <end position="116"/>
    </location>
    <ligand>
        <name>GTP</name>
        <dbReference type="ChEBI" id="CHEBI:37565"/>
    </ligand>
</feature>
<dbReference type="CDD" id="cd04466">
    <property type="entry name" value="S1_YloQ_GTPase"/>
    <property type="match status" value="1"/>
</dbReference>
<keyword evidence="7 10" id="KW-0862">Zinc</keyword>
<protein>
    <recommendedName>
        <fullName evidence="10">Small ribosomal subunit biogenesis GTPase RsgA</fullName>
        <ecNumber evidence="10">3.6.1.-</ecNumber>
    </recommendedName>
</protein>
<dbReference type="KEGG" id="mas:Mahau_0990"/>
<dbReference type="eggNOG" id="COG1162">
    <property type="taxonomic scope" value="Bacteria"/>
</dbReference>
<keyword evidence="1 10" id="KW-0963">Cytoplasm</keyword>
<dbReference type="EMBL" id="CP002360">
    <property type="protein sequence ID" value="AEE96188.1"/>
    <property type="molecule type" value="Genomic_DNA"/>
</dbReference>
<evidence type="ECO:0000256" key="4">
    <source>
        <dbReference type="ARBA" id="ARBA00022730"/>
    </source>
</evidence>
<evidence type="ECO:0000256" key="2">
    <source>
        <dbReference type="ARBA" id="ARBA00022517"/>
    </source>
</evidence>
<keyword evidence="9 10" id="KW-0342">GTP-binding</keyword>
<evidence type="ECO:0000256" key="9">
    <source>
        <dbReference type="ARBA" id="ARBA00023134"/>
    </source>
</evidence>
<gene>
    <name evidence="10" type="primary">rsgA</name>
    <name evidence="13" type="ordered locus">Mahau_0990</name>
</gene>
<dbReference type="GO" id="GO:0042274">
    <property type="term" value="P:ribosomal small subunit biogenesis"/>
    <property type="evidence" value="ECO:0007669"/>
    <property type="project" value="UniProtKB-UniRule"/>
</dbReference>
<comment type="similarity">
    <text evidence="10">Belongs to the TRAFAC class YlqF/YawG GTPase family. RsgA subfamily.</text>
</comment>
<keyword evidence="14" id="KW-1185">Reference proteome</keyword>
<dbReference type="GO" id="GO:0019843">
    <property type="term" value="F:rRNA binding"/>
    <property type="evidence" value="ECO:0007669"/>
    <property type="project" value="UniProtKB-KW"/>
</dbReference>
<evidence type="ECO:0000256" key="1">
    <source>
        <dbReference type="ARBA" id="ARBA00022490"/>
    </source>
</evidence>
<dbReference type="Pfam" id="PF03193">
    <property type="entry name" value="RsgA_GTPase"/>
    <property type="match status" value="1"/>
</dbReference>
<proteinExistence type="inferred from homology"/>
<dbReference type="InterPro" id="IPR027417">
    <property type="entry name" value="P-loop_NTPase"/>
</dbReference>
<evidence type="ECO:0000256" key="8">
    <source>
        <dbReference type="ARBA" id="ARBA00022884"/>
    </source>
</evidence>
<dbReference type="InterPro" id="IPR012340">
    <property type="entry name" value="NA-bd_OB-fold"/>
</dbReference>
<feature type="domain" description="EngC GTPase" evidence="11">
    <location>
        <begin position="73"/>
        <end position="221"/>
    </location>
</feature>
<dbReference type="Gene3D" id="1.10.40.50">
    <property type="entry name" value="Probable gtpase engc, domain 3"/>
    <property type="match status" value="1"/>
</dbReference>
<evidence type="ECO:0000313" key="13">
    <source>
        <dbReference type="EMBL" id="AEE96188.1"/>
    </source>
</evidence>
<comment type="subunit">
    <text evidence="10">Monomer. Associates with 30S ribosomal subunit, binds 16S rRNA.</text>
</comment>
<dbReference type="OrthoDB" id="9809485at2"/>
<feature type="binding site" evidence="10">
    <location>
        <position position="246"/>
    </location>
    <ligand>
        <name>Zn(2+)</name>
        <dbReference type="ChEBI" id="CHEBI:29105"/>
    </ligand>
</feature>
<dbReference type="NCBIfam" id="TIGR00157">
    <property type="entry name" value="ribosome small subunit-dependent GTPase A"/>
    <property type="match status" value="1"/>
</dbReference>
<comment type="cofactor">
    <cofactor evidence="10">
        <name>Zn(2+)</name>
        <dbReference type="ChEBI" id="CHEBI:29105"/>
    </cofactor>
    <text evidence="10">Binds 1 zinc ion per subunit.</text>
</comment>
<evidence type="ECO:0000256" key="10">
    <source>
        <dbReference type="HAMAP-Rule" id="MF_01820"/>
    </source>
</evidence>
<keyword evidence="6 10" id="KW-0378">Hydrolase</keyword>
<dbReference type="Gene3D" id="3.40.50.300">
    <property type="entry name" value="P-loop containing nucleotide triphosphate hydrolases"/>
    <property type="match status" value="1"/>
</dbReference>
<keyword evidence="3 10" id="KW-0479">Metal-binding</keyword>
<dbReference type="PANTHER" id="PTHR32120">
    <property type="entry name" value="SMALL RIBOSOMAL SUBUNIT BIOGENESIS GTPASE RSGA"/>
    <property type="match status" value="1"/>
</dbReference>
<feature type="binding site" evidence="10">
    <location>
        <position position="253"/>
    </location>
    <ligand>
        <name>Zn(2+)</name>
        <dbReference type="ChEBI" id="CHEBI:29105"/>
    </ligand>
</feature>
<dbReference type="InterPro" id="IPR004881">
    <property type="entry name" value="Ribosome_biogen_GTPase_RsgA"/>
</dbReference>
<feature type="binding site" evidence="10">
    <location>
        <position position="251"/>
    </location>
    <ligand>
        <name>Zn(2+)</name>
        <dbReference type="ChEBI" id="CHEBI:29105"/>
    </ligand>
</feature>
<dbReference type="EC" id="3.6.1.-" evidence="10"/>
<comment type="function">
    <text evidence="10">One of several proteins that assist in the late maturation steps of the functional core of the 30S ribosomal subunit. Helps release RbfA from mature subunits. May play a role in the assembly of ribosomal proteins into the subunit. Circularly permuted GTPase that catalyzes slow GTP hydrolysis, GTPase activity is stimulated by the 30S ribosomal subunit.</text>
</comment>
<feature type="binding site" evidence="10">
    <location>
        <begin position="166"/>
        <end position="174"/>
    </location>
    <ligand>
        <name>GTP</name>
        <dbReference type="ChEBI" id="CHEBI:37565"/>
    </ligand>
</feature>
<dbReference type="CDD" id="cd01854">
    <property type="entry name" value="YjeQ_EngC"/>
    <property type="match status" value="1"/>
</dbReference>
<dbReference type="InterPro" id="IPR031944">
    <property type="entry name" value="RsgA_N"/>
</dbReference>
<dbReference type="SUPFAM" id="SSF52540">
    <property type="entry name" value="P-loop containing nucleoside triphosphate hydrolases"/>
    <property type="match status" value="1"/>
</dbReference>
<dbReference type="PROSITE" id="PS51721">
    <property type="entry name" value="G_CP"/>
    <property type="match status" value="1"/>
</dbReference>
<dbReference type="Gene3D" id="2.40.50.140">
    <property type="entry name" value="Nucleic acid-binding proteins"/>
    <property type="match status" value="1"/>
</dbReference>
<reference evidence="14" key="1">
    <citation type="submission" date="2010-11" db="EMBL/GenBank/DDBJ databases">
        <title>The complete genome of Mahella australiensis DSM 15567.</title>
        <authorList>
            <consortium name="US DOE Joint Genome Institute (JGI-PGF)"/>
            <person name="Lucas S."/>
            <person name="Copeland A."/>
            <person name="Lapidus A."/>
            <person name="Bruce D."/>
            <person name="Goodwin L."/>
            <person name="Pitluck S."/>
            <person name="Kyrpides N."/>
            <person name="Mavromatis K."/>
            <person name="Pagani I."/>
            <person name="Ivanova N."/>
            <person name="Teshima H."/>
            <person name="Brettin T."/>
            <person name="Detter J.C."/>
            <person name="Han C."/>
            <person name="Tapia R."/>
            <person name="Land M."/>
            <person name="Hauser L."/>
            <person name="Markowitz V."/>
            <person name="Cheng J.-F."/>
            <person name="Hugenholtz P."/>
            <person name="Woyke T."/>
            <person name="Wu D."/>
            <person name="Spring S."/>
            <person name="Pukall R."/>
            <person name="Steenblock K."/>
            <person name="Schneider S."/>
            <person name="Klenk H.-P."/>
            <person name="Eisen J.A."/>
        </authorList>
    </citation>
    <scope>NUCLEOTIDE SEQUENCE [LARGE SCALE GENOMIC DNA]</scope>
    <source>
        <strain evidence="14">DSM 15567 / CIP 107919 / 50-1 BON</strain>
    </source>
</reference>